<protein>
    <submittedName>
        <fullName evidence="4">Response regulator receiver domain-containing protein</fullName>
    </submittedName>
</protein>
<evidence type="ECO:0000259" key="3">
    <source>
        <dbReference type="PROSITE" id="PS50110"/>
    </source>
</evidence>
<keyword evidence="5" id="KW-1185">Reference proteome</keyword>
<dbReference type="InterPro" id="IPR050595">
    <property type="entry name" value="Bact_response_regulator"/>
</dbReference>
<dbReference type="Gene3D" id="3.40.50.2300">
    <property type="match status" value="1"/>
</dbReference>
<gene>
    <name evidence="4" type="ORF">SAMN06295920_104342</name>
</gene>
<keyword evidence="1 2" id="KW-0597">Phosphoprotein</keyword>
<dbReference type="STRING" id="439228.SAMN06295920_104342"/>
<dbReference type="SUPFAM" id="SSF52172">
    <property type="entry name" value="CheY-like"/>
    <property type="match status" value="1"/>
</dbReference>
<dbReference type="EMBL" id="FUYM01000004">
    <property type="protein sequence ID" value="SKB63341.1"/>
    <property type="molecule type" value="Genomic_DNA"/>
</dbReference>
<dbReference type="InterPro" id="IPR001789">
    <property type="entry name" value="Sig_transdc_resp-reg_receiver"/>
</dbReference>
<dbReference type="PANTHER" id="PTHR44591">
    <property type="entry name" value="STRESS RESPONSE REGULATOR PROTEIN 1"/>
    <property type="match status" value="1"/>
</dbReference>
<dbReference type="SMART" id="SM00448">
    <property type="entry name" value="REC"/>
    <property type="match status" value="1"/>
</dbReference>
<dbReference type="Pfam" id="PF00072">
    <property type="entry name" value="Response_reg"/>
    <property type="match status" value="1"/>
</dbReference>
<dbReference type="PANTHER" id="PTHR44591:SF3">
    <property type="entry name" value="RESPONSE REGULATORY DOMAIN-CONTAINING PROTEIN"/>
    <property type="match status" value="1"/>
</dbReference>
<dbReference type="InterPro" id="IPR011006">
    <property type="entry name" value="CheY-like_superfamily"/>
</dbReference>
<feature type="modified residue" description="4-aspartylphosphate" evidence="2">
    <location>
        <position position="69"/>
    </location>
</feature>
<organism evidence="4 5">
    <name type="scientific">Rhizorhabdus histidinilytica</name>
    <dbReference type="NCBI Taxonomy" id="439228"/>
    <lineage>
        <taxon>Bacteria</taxon>
        <taxon>Pseudomonadati</taxon>
        <taxon>Pseudomonadota</taxon>
        <taxon>Alphaproteobacteria</taxon>
        <taxon>Sphingomonadales</taxon>
        <taxon>Sphingomonadaceae</taxon>
        <taxon>Rhizorhabdus</taxon>
    </lineage>
</organism>
<feature type="domain" description="Response regulatory" evidence="3">
    <location>
        <begin position="20"/>
        <end position="137"/>
    </location>
</feature>
<evidence type="ECO:0000313" key="5">
    <source>
        <dbReference type="Proteomes" id="UP000189818"/>
    </source>
</evidence>
<reference evidence="5" key="1">
    <citation type="submission" date="2017-02" db="EMBL/GenBank/DDBJ databases">
        <authorList>
            <person name="Varghese N."/>
            <person name="Submissions S."/>
        </authorList>
    </citation>
    <scope>NUCLEOTIDE SEQUENCE [LARGE SCALE GENOMIC DNA]</scope>
    <source>
        <strain evidence="5">UM2</strain>
    </source>
</reference>
<evidence type="ECO:0000256" key="2">
    <source>
        <dbReference type="PROSITE-ProRule" id="PRU00169"/>
    </source>
</evidence>
<dbReference type="PROSITE" id="PS50110">
    <property type="entry name" value="RESPONSE_REGULATORY"/>
    <property type="match status" value="1"/>
</dbReference>
<dbReference type="GO" id="GO:0000160">
    <property type="term" value="P:phosphorelay signal transduction system"/>
    <property type="evidence" value="ECO:0007669"/>
    <property type="project" value="InterPro"/>
</dbReference>
<dbReference type="OrthoDB" id="7873557at2"/>
<evidence type="ECO:0000256" key="1">
    <source>
        <dbReference type="ARBA" id="ARBA00022553"/>
    </source>
</evidence>
<dbReference type="AlphaFoldDB" id="A0A1T5CVI2"/>
<accession>A0A1T5CVI2</accession>
<name>A0A1T5CVI2_9SPHN</name>
<dbReference type="Proteomes" id="UP000189818">
    <property type="component" value="Unassembled WGS sequence"/>
</dbReference>
<sequence length="234" mass="25267">MSVITSFDLPSAGNRKNGHPVLVVDDEPAFGGIVRALLAGSGYAVDVAPDAPAAFQAVRLQQYSLILMDIEMAGITGLRGIVPIRQTADWTKKVPIIAFTAHRPPRGERYFLEHDFDGWLPKPFTATDLHGLLRRWLSLDAIDEGAATREGLEQIMGREPMEAMIARLRYSFAQAIAAIDAGADPASYGHRLGGLSGTLGLPVLGAAWLALAGGHAKVWDTVRRLTLEWMGVSE</sequence>
<evidence type="ECO:0000313" key="4">
    <source>
        <dbReference type="EMBL" id="SKB63341.1"/>
    </source>
</evidence>
<dbReference type="RefSeq" id="WP_079648231.1">
    <property type="nucleotide sequence ID" value="NZ_FUYM01000004.1"/>
</dbReference>
<proteinExistence type="predicted"/>
<dbReference type="CDD" id="cd17546">
    <property type="entry name" value="REC_hyHK_CKI1_RcsC-like"/>
    <property type="match status" value="1"/>
</dbReference>